<dbReference type="GO" id="GO:0016787">
    <property type="term" value="F:hydrolase activity"/>
    <property type="evidence" value="ECO:0007669"/>
    <property type="project" value="UniProtKB-KW"/>
</dbReference>
<protein>
    <submittedName>
        <fullName evidence="4">Sortase family protein, LPXTG-site transpeptidase</fullName>
    </submittedName>
</protein>
<organism evidence="4 5">
    <name type="scientific">Eubacterium cellulosolvens (strain ATCC 43171 / JCM 9499 / 6)</name>
    <name type="common">Cillobacterium cellulosolvens</name>
    <dbReference type="NCBI Taxonomy" id="633697"/>
    <lineage>
        <taxon>Bacteria</taxon>
        <taxon>Bacillati</taxon>
        <taxon>Bacillota</taxon>
        <taxon>Clostridia</taxon>
        <taxon>Eubacteriales</taxon>
        <taxon>Eubacteriaceae</taxon>
        <taxon>Eubacterium</taxon>
    </lineage>
</organism>
<dbReference type="InterPro" id="IPR005754">
    <property type="entry name" value="Sortase"/>
</dbReference>
<dbReference type="Gene3D" id="2.40.260.10">
    <property type="entry name" value="Sortase"/>
    <property type="match status" value="1"/>
</dbReference>
<feature type="active site" description="Proton donor/acceptor" evidence="2">
    <location>
        <position position="157"/>
    </location>
</feature>
<name>I5AW32_EUBC6</name>
<keyword evidence="1" id="KW-0378">Hydrolase</keyword>
<keyword evidence="3" id="KW-0812">Transmembrane</keyword>
<dbReference type="NCBIfam" id="TIGR01076">
    <property type="entry name" value="sortase_fam"/>
    <property type="match status" value="1"/>
</dbReference>
<dbReference type="EMBL" id="CM001487">
    <property type="protein sequence ID" value="EIM58005.1"/>
    <property type="molecule type" value="Genomic_DNA"/>
</dbReference>
<gene>
    <name evidence="4" type="ORF">EubceDRAFT1_2254</name>
</gene>
<dbReference type="InterPro" id="IPR023365">
    <property type="entry name" value="Sortase_dom-sf"/>
</dbReference>
<dbReference type="Proteomes" id="UP000005753">
    <property type="component" value="Chromosome"/>
</dbReference>
<feature type="transmembrane region" description="Helical" evidence="3">
    <location>
        <begin position="15"/>
        <end position="34"/>
    </location>
</feature>
<evidence type="ECO:0000256" key="1">
    <source>
        <dbReference type="ARBA" id="ARBA00022801"/>
    </source>
</evidence>
<accession>I5AW32</accession>
<dbReference type="STRING" id="633697.EubceDRAFT1_2254"/>
<proteinExistence type="predicted"/>
<evidence type="ECO:0000313" key="4">
    <source>
        <dbReference type="EMBL" id="EIM58005.1"/>
    </source>
</evidence>
<dbReference type="AlphaFoldDB" id="I5AW32"/>
<dbReference type="OrthoDB" id="1648028at2"/>
<dbReference type="SUPFAM" id="SSF63817">
    <property type="entry name" value="Sortase"/>
    <property type="match status" value="1"/>
</dbReference>
<reference evidence="4 5" key="1">
    <citation type="submission" date="2010-08" db="EMBL/GenBank/DDBJ databases">
        <authorList>
            <consortium name="US DOE Joint Genome Institute (JGI-PGF)"/>
            <person name="Lucas S."/>
            <person name="Copeland A."/>
            <person name="Lapidus A."/>
            <person name="Cheng J.-F."/>
            <person name="Bruce D."/>
            <person name="Goodwin L."/>
            <person name="Pitluck S."/>
            <person name="Land M.L."/>
            <person name="Hauser L."/>
            <person name="Chang Y.-J."/>
            <person name="Anderson I.J."/>
            <person name="Johnson E."/>
            <person name="Mulhopadhyay B."/>
            <person name="Kyrpides N."/>
            <person name="Woyke T.J."/>
        </authorList>
    </citation>
    <scope>NUCLEOTIDE SEQUENCE [LARGE SCALE GENOMIC DNA]</scope>
    <source>
        <strain evidence="4 5">6</strain>
    </source>
</reference>
<dbReference type="CDD" id="cd05827">
    <property type="entry name" value="Sortase_C"/>
    <property type="match status" value="1"/>
</dbReference>
<evidence type="ECO:0000256" key="2">
    <source>
        <dbReference type="PIRSR" id="PIRSR605754-1"/>
    </source>
</evidence>
<dbReference type="NCBIfam" id="NF033745">
    <property type="entry name" value="class_C_sortase"/>
    <property type="match status" value="1"/>
</dbReference>
<keyword evidence="3" id="KW-1133">Transmembrane helix</keyword>
<evidence type="ECO:0000313" key="5">
    <source>
        <dbReference type="Proteomes" id="UP000005753"/>
    </source>
</evidence>
<dbReference type="HOGENOM" id="CLU_045680_1_1_9"/>
<dbReference type="InterPro" id="IPR042002">
    <property type="entry name" value="Sortase_C"/>
</dbReference>
<keyword evidence="3" id="KW-0472">Membrane</keyword>
<sequence length="298" mass="33216">MEDEEKKRSGRRGRVSLWQVLLLASVVLLVLLPVSDCISEMACLREVQADMESGEAGNRGGNGDTEAAIREYNQRIAGEQKKRPFHYQGELATDEEYEALPVKGNRQLCYLVIPEIDLCIPVMHGTGGAVLEEAAGHMYGTSLPYGGISTHAVLAAHSGLVRAKLFTDLDRLKKGDSFYLRGLGKTREYRICKIRTVRPEEADACLGVKEGEDLVTLYTCTPRGINSHRLLVIGRYEKELQKKSTALTEESLRAMWKRALAKLCLLLLIPSGTGVFLFRGKALQSGRQCLRREQEYET</sequence>
<feature type="active site" description="Acyl-thioester intermediate" evidence="2">
    <location>
        <position position="220"/>
    </location>
</feature>
<evidence type="ECO:0000256" key="3">
    <source>
        <dbReference type="SAM" id="Phobius"/>
    </source>
</evidence>
<dbReference type="Pfam" id="PF04203">
    <property type="entry name" value="Sortase"/>
    <property type="match status" value="1"/>
</dbReference>
<dbReference type="eggNOG" id="COG3764">
    <property type="taxonomic scope" value="Bacteria"/>
</dbReference>
<reference evidence="4 5" key="2">
    <citation type="submission" date="2012-02" db="EMBL/GenBank/DDBJ databases">
        <title>Improved High-Quality Draft sequence of Eubacterium cellulosolvens 6.</title>
        <authorList>
            <consortium name="US DOE Joint Genome Institute"/>
            <person name="Lucas S."/>
            <person name="Han J."/>
            <person name="Lapidus A."/>
            <person name="Cheng J.-F."/>
            <person name="Goodwin L."/>
            <person name="Pitluck S."/>
            <person name="Peters L."/>
            <person name="Mikhailova N."/>
            <person name="Gu W."/>
            <person name="Detter J.C."/>
            <person name="Han C."/>
            <person name="Tapia R."/>
            <person name="Land M."/>
            <person name="Hauser L."/>
            <person name="Kyrpides N."/>
            <person name="Ivanova N."/>
            <person name="Pagani I."/>
            <person name="Johnson E."/>
            <person name="Mukhopadhyay B."/>
            <person name="Anderson I."/>
            <person name="Woyke T."/>
        </authorList>
    </citation>
    <scope>NUCLEOTIDE SEQUENCE [LARGE SCALE GENOMIC DNA]</scope>
    <source>
        <strain evidence="4 5">6</strain>
    </source>
</reference>
<keyword evidence="5" id="KW-1185">Reference proteome</keyword>